<keyword evidence="1" id="KW-1133">Transmembrane helix</keyword>
<name>A0A1X0NQD4_9TRYP</name>
<evidence type="ECO:0000256" key="1">
    <source>
        <dbReference type="SAM" id="Phobius"/>
    </source>
</evidence>
<dbReference type="RefSeq" id="XP_028880784.1">
    <property type="nucleotide sequence ID" value="XM_029027907.1"/>
</dbReference>
<accession>A0A1X0NQD4</accession>
<dbReference type="Proteomes" id="UP000192257">
    <property type="component" value="Unassembled WGS sequence"/>
</dbReference>
<evidence type="ECO:0000313" key="3">
    <source>
        <dbReference type="Proteomes" id="UP000192257"/>
    </source>
</evidence>
<comment type="caution">
    <text evidence="2">The sequence shown here is derived from an EMBL/GenBank/DDBJ whole genome shotgun (WGS) entry which is preliminary data.</text>
</comment>
<reference evidence="2 3" key="1">
    <citation type="submission" date="2017-03" db="EMBL/GenBank/DDBJ databases">
        <title>An alternative strategy for trypanosome survival in the mammalian bloodstream revealed through genome and transcriptome analysis of the ubiquitous bovine parasite Trypanosoma (Megatrypanum) theileri.</title>
        <authorList>
            <person name="Kelly S."/>
            <person name="Ivens A."/>
            <person name="Mott A."/>
            <person name="O'Neill E."/>
            <person name="Emms D."/>
            <person name="Macleod O."/>
            <person name="Voorheis P."/>
            <person name="Matthews J."/>
            <person name="Matthews K."/>
            <person name="Carrington M."/>
        </authorList>
    </citation>
    <scope>NUCLEOTIDE SEQUENCE [LARGE SCALE GENOMIC DNA]</scope>
    <source>
        <strain evidence="2">Edinburgh</strain>
    </source>
</reference>
<gene>
    <name evidence="2" type="ORF">TM35_000261700</name>
</gene>
<dbReference type="GeneID" id="39987687"/>
<protein>
    <submittedName>
        <fullName evidence="2">Uncharacterized protein</fullName>
    </submittedName>
</protein>
<dbReference type="EMBL" id="NBCO01000026">
    <property type="protein sequence ID" value="ORC86718.1"/>
    <property type="molecule type" value="Genomic_DNA"/>
</dbReference>
<feature type="transmembrane region" description="Helical" evidence="1">
    <location>
        <begin position="6"/>
        <end position="26"/>
    </location>
</feature>
<proteinExistence type="predicted"/>
<keyword evidence="1" id="KW-0472">Membrane</keyword>
<evidence type="ECO:0000313" key="2">
    <source>
        <dbReference type="EMBL" id="ORC86718.1"/>
    </source>
</evidence>
<dbReference type="AlphaFoldDB" id="A0A1X0NQD4"/>
<keyword evidence="3" id="KW-1185">Reference proteome</keyword>
<sequence length="113" mass="12707">MWLTKAPLLAITMPLSASSGFFLYTISLQKRLGRSQCGAVFWLKGQPQPFRKKVSPVLTFSRCCGGVGACHFLSKANRRREITFLKDACANKIIQRVVGEAGAENTRFHFFFF</sequence>
<keyword evidence="1" id="KW-0812">Transmembrane</keyword>
<organism evidence="2 3">
    <name type="scientific">Trypanosoma theileri</name>
    <dbReference type="NCBI Taxonomy" id="67003"/>
    <lineage>
        <taxon>Eukaryota</taxon>
        <taxon>Discoba</taxon>
        <taxon>Euglenozoa</taxon>
        <taxon>Kinetoplastea</taxon>
        <taxon>Metakinetoplastina</taxon>
        <taxon>Trypanosomatida</taxon>
        <taxon>Trypanosomatidae</taxon>
        <taxon>Trypanosoma</taxon>
    </lineage>
</organism>
<dbReference type="VEuPathDB" id="TriTrypDB:TM35_000261700"/>